<proteinExistence type="inferred from homology"/>
<feature type="compositionally biased region" description="Basic and acidic residues" evidence="11">
    <location>
        <begin position="207"/>
        <end position="236"/>
    </location>
</feature>
<keyword evidence="4" id="KW-0597">Phosphoprotein</keyword>
<evidence type="ECO:0000256" key="2">
    <source>
        <dbReference type="ARBA" id="ARBA00009876"/>
    </source>
</evidence>
<dbReference type="EMBL" id="JAODUP010000199">
    <property type="protein sequence ID" value="KAK2157077.1"/>
    <property type="molecule type" value="Genomic_DNA"/>
</dbReference>
<feature type="compositionally biased region" description="Acidic residues" evidence="11">
    <location>
        <begin position="348"/>
        <end position="361"/>
    </location>
</feature>
<accession>A0AAD9JQ14</accession>
<reference evidence="12" key="1">
    <citation type="journal article" date="2023" name="Mol. Biol. Evol.">
        <title>Third-Generation Sequencing Reveals the Adaptive Role of the Epigenome in Three Deep-Sea Polychaetes.</title>
        <authorList>
            <person name="Perez M."/>
            <person name="Aroh O."/>
            <person name="Sun Y."/>
            <person name="Lan Y."/>
            <person name="Juniper S.K."/>
            <person name="Young C.R."/>
            <person name="Angers B."/>
            <person name="Qian P.Y."/>
        </authorList>
    </citation>
    <scope>NUCLEOTIDE SEQUENCE</scope>
    <source>
        <strain evidence="12">P08H-3</strain>
    </source>
</reference>
<comment type="caution">
    <text evidence="12">The sequence shown here is derived from an EMBL/GenBank/DDBJ whole genome shotgun (WGS) entry which is preliminary data.</text>
</comment>
<protein>
    <recommendedName>
        <fullName evidence="8">DNA-directed RNA polymerase II subunit GRINL1A</fullName>
    </recommendedName>
    <alternativeName>
        <fullName evidence="10">DNA-directed RNA polymerase II subunit M</fullName>
    </alternativeName>
    <alternativeName>
        <fullName evidence="9">Glutamate receptor-like protein 1A</fullName>
    </alternativeName>
</protein>
<evidence type="ECO:0000313" key="13">
    <source>
        <dbReference type="Proteomes" id="UP001208570"/>
    </source>
</evidence>
<keyword evidence="5" id="KW-0175">Coiled coil</keyword>
<keyword evidence="13" id="KW-1185">Reference proteome</keyword>
<evidence type="ECO:0000256" key="8">
    <source>
        <dbReference type="ARBA" id="ARBA00024236"/>
    </source>
</evidence>
<keyword evidence="7" id="KW-0539">Nucleus</keyword>
<evidence type="ECO:0000256" key="11">
    <source>
        <dbReference type="SAM" id="MobiDB-lite"/>
    </source>
</evidence>
<name>A0AAD9JQ14_9ANNE</name>
<dbReference type="GO" id="GO:0003711">
    <property type="term" value="F:transcription elongation factor activity"/>
    <property type="evidence" value="ECO:0007669"/>
    <property type="project" value="InterPro"/>
</dbReference>
<evidence type="ECO:0000256" key="1">
    <source>
        <dbReference type="ARBA" id="ARBA00004123"/>
    </source>
</evidence>
<evidence type="ECO:0000256" key="7">
    <source>
        <dbReference type="ARBA" id="ARBA00023242"/>
    </source>
</evidence>
<evidence type="ECO:0000256" key="3">
    <source>
        <dbReference type="ARBA" id="ARBA00022478"/>
    </source>
</evidence>
<feature type="region of interest" description="Disordered" evidence="11">
    <location>
        <begin position="205"/>
        <end position="258"/>
    </location>
</feature>
<dbReference type="PRINTS" id="PR02085">
    <property type="entry name" value="POLR2GRINL1"/>
</dbReference>
<feature type="region of interest" description="Disordered" evidence="11">
    <location>
        <begin position="333"/>
        <end position="361"/>
    </location>
</feature>
<dbReference type="PANTHER" id="PTHR23171:SF5">
    <property type="entry name" value="DNA-DIRECTED RNA POLYMERASE II SUBUNIT GRINL1A"/>
    <property type="match status" value="1"/>
</dbReference>
<evidence type="ECO:0000313" key="12">
    <source>
        <dbReference type="EMBL" id="KAK2157077.1"/>
    </source>
</evidence>
<dbReference type="GO" id="GO:0035556">
    <property type="term" value="P:intracellular signal transduction"/>
    <property type="evidence" value="ECO:0007669"/>
    <property type="project" value="TreeGrafter"/>
</dbReference>
<keyword evidence="3" id="KW-0240">DNA-directed RNA polymerase</keyword>
<gene>
    <name evidence="12" type="ORF">LSH36_199g01023</name>
</gene>
<evidence type="ECO:0000256" key="5">
    <source>
        <dbReference type="ARBA" id="ARBA00023054"/>
    </source>
</evidence>
<dbReference type="GO" id="GO:0006368">
    <property type="term" value="P:transcription elongation by RNA polymerase II"/>
    <property type="evidence" value="ECO:0007669"/>
    <property type="project" value="InterPro"/>
</dbReference>
<organism evidence="12 13">
    <name type="scientific">Paralvinella palmiformis</name>
    <dbReference type="NCBI Taxonomy" id="53620"/>
    <lineage>
        <taxon>Eukaryota</taxon>
        <taxon>Metazoa</taxon>
        <taxon>Spiralia</taxon>
        <taxon>Lophotrochozoa</taxon>
        <taxon>Annelida</taxon>
        <taxon>Polychaeta</taxon>
        <taxon>Sedentaria</taxon>
        <taxon>Canalipalpata</taxon>
        <taxon>Terebellida</taxon>
        <taxon>Terebelliformia</taxon>
        <taxon>Alvinellidae</taxon>
        <taxon>Paralvinella</taxon>
    </lineage>
</organism>
<dbReference type="GO" id="GO:0016591">
    <property type="term" value="C:RNA polymerase II, holoenzyme"/>
    <property type="evidence" value="ECO:0007669"/>
    <property type="project" value="TreeGrafter"/>
</dbReference>
<dbReference type="InterPro" id="IPR026213">
    <property type="entry name" value="GRINL1"/>
</dbReference>
<evidence type="ECO:0000256" key="6">
    <source>
        <dbReference type="ARBA" id="ARBA00023163"/>
    </source>
</evidence>
<evidence type="ECO:0000256" key="4">
    <source>
        <dbReference type="ARBA" id="ARBA00022553"/>
    </source>
</evidence>
<dbReference type="InterPro" id="IPR051375">
    <property type="entry name" value="Tuftelin_GRINL1A/MYZAP/CCD68"/>
</dbReference>
<dbReference type="GO" id="GO:0005635">
    <property type="term" value="C:nuclear envelope"/>
    <property type="evidence" value="ECO:0007669"/>
    <property type="project" value="TreeGrafter"/>
</dbReference>
<keyword evidence="6" id="KW-0804">Transcription</keyword>
<evidence type="ECO:0000256" key="10">
    <source>
        <dbReference type="ARBA" id="ARBA00033073"/>
    </source>
</evidence>
<dbReference type="PANTHER" id="PTHR23171">
    <property type="entry name" value="GDOWN1"/>
    <property type="match status" value="1"/>
</dbReference>
<sequence>MALIEKQGHLGDLHIKSITELEELLKRQEKLVSNPVIVKRLPDKGSKIFAFIEKIKEALTQLENIDRTADLFEKMAIQSEHSRQQRLGLDEKPNDKHDEMLHQLAERGNEVKIVIDERKSGDVINGSETIFQKADKLPSKYKFRPNRTIRSKDVHSMMDTRTLGTLRRNVVSKEAVTSDGDIEWKCQNKDIVNLENDQRLPAILDATKPDRYSNENKDSNFESHPDGRGSSKEHSAQKPPTSGLSRDPVLRLVPKSKPAADITEARGKLRYRYDESLETQIYTGIAHCQKAQMIMINESVNLLESQQKSVQELQAKYAADKLAERLHIKMDEYQSEGQASLSYRDQDAASDSDDEETDYPD</sequence>
<dbReference type="AlphaFoldDB" id="A0AAD9JQ14"/>
<evidence type="ECO:0000256" key="9">
    <source>
        <dbReference type="ARBA" id="ARBA00029649"/>
    </source>
</evidence>
<dbReference type="Pfam" id="PF15328">
    <property type="entry name" value="GCOM2"/>
    <property type="match status" value="1"/>
</dbReference>
<comment type="similarity">
    <text evidence="2">Belongs to the GRINL1 family.</text>
</comment>
<dbReference type="GO" id="GO:0031674">
    <property type="term" value="C:I band"/>
    <property type="evidence" value="ECO:0007669"/>
    <property type="project" value="TreeGrafter"/>
</dbReference>
<comment type="subcellular location">
    <subcellularLocation>
        <location evidence="1">Nucleus</location>
    </subcellularLocation>
</comment>
<dbReference type="GO" id="GO:0051685">
    <property type="term" value="P:maintenance of ER location"/>
    <property type="evidence" value="ECO:0007669"/>
    <property type="project" value="TreeGrafter"/>
</dbReference>
<dbReference type="Proteomes" id="UP001208570">
    <property type="component" value="Unassembled WGS sequence"/>
</dbReference>